<organism evidence="3">
    <name type="scientific">marine sediment metagenome</name>
    <dbReference type="NCBI Taxonomy" id="412755"/>
    <lineage>
        <taxon>unclassified sequences</taxon>
        <taxon>metagenomes</taxon>
        <taxon>ecological metagenomes</taxon>
    </lineage>
</organism>
<dbReference type="SUPFAM" id="SSF51556">
    <property type="entry name" value="Metallo-dependent hydrolases"/>
    <property type="match status" value="1"/>
</dbReference>
<dbReference type="PANTHER" id="PTHR21240">
    <property type="entry name" value="2-AMINO-3-CARBOXYLMUCONATE-6-SEMIALDEHYDE DECARBOXYLASE"/>
    <property type="match status" value="1"/>
</dbReference>
<dbReference type="InterPro" id="IPR032466">
    <property type="entry name" value="Metal_Hydrolase"/>
</dbReference>
<feature type="domain" description="Amidohydrolase-related" evidence="2">
    <location>
        <begin position="3"/>
        <end position="251"/>
    </location>
</feature>
<protein>
    <recommendedName>
        <fullName evidence="2">Amidohydrolase-related domain-containing protein</fullName>
    </recommendedName>
</protein>
<dbReference type="GO" id="GO:0016787">
    <property type="term" value="F:hydrolase activity"/>
    <property type="evidence" value="ECO:0007669"/>
    <property type="project" value="InterPro"/>
</dbReference>
<evidence type="ECO:0000259" key="2">
    <source>
        <dbReference type="Pfam" id="PF04909"/>
    </source>
</evidence>
<reference evidence="3" key="1">
    <citation type="journal article" date="2015" name="Nature">
        <title>Complex archaea that bridge the gap between prokaryotes and eukaryotes.</title>
        <authorList>
            <person name="Spang A."/>
            <person name="Saw J.H."/>
            <person name="Jorgensen S.L."/>
            <person name="Zaremba-Niedzwiedzka K."/>
            <person name="Martijn J."/>
            <person name="Lind A.E."/>
            <person name="van Eijk R."/>
            <person name="Schleper C."/>
            <person name="Guy L."/>
            <person name="Ettema T.J."/>
        </authorList>
    </citation>
    <scope>NUCLEOTIDE SEQUENCE</scope>
</reference>
<dbReference type="Pfam" id="PF04909">
    <property type="entry name" value="Amidohydro_2"/>
    <property type="match status" value="1"/>
</dbReference>
<name>A0A0F9TBY3_9ZZZZ</name>
<keyword evidence="1" id="KW-0456">Lyase</keyword>
<proteinExistence type="predicted"/>
<dbReference type="InterPro" id="IPR032465">
    <property type="entry name" value="ACMSD"/>
</dbReference>
<dbReference type="AlphaFoldDB" id="A0A0F9TBY3"/>
<dbReference type="Gene3D" id="3.20.20.140">
    <property type="entry name" value="Metal-dependent hydrolases"/>
    <property type="match status" value="1"/>
</dbReference>
<accession>A0A0F9TBY3</accession>
<sequence>MIVDCHTSIWESPDQLGLAESTIRRAMGDRAGLSADADAHAASAACVTRSLVMGLRSEFLGAHVPNDLIAGYVEANSDRLVGIAAVDPTADDAVDEAARRLDQDAFRGLVIGPSDQNFHPADSRAMKLFELADQRGAVVVFRQGMRFHAKSHLEYARPILLDEIAREFPKLTIVITSLGYPWVDEALALLDKHERLFADTASLTRQPWLAYTALATAYQYRVMDKVLFASGFPIITPAEAIETVYRLNEMTQGTNLPAVPREALRGVVERDSLAALGIARAGEQATPDDAVEEDW</sequence>
<dbReference type="InterPro" id="IPR006680">
    <property type="entry name" value="Amidohydro-rel"/>
</dbReference>
<comment type="caution">
    <text evidence="3">The sequence shown here is derived from an EMBL/GenBank/DDBJ whole genome shotgun (WGS) entry which is preliminary data.</text>
</comment>
<evidence type="ECO:0000313" key="3">
    <source>
        <dbReference type="EMBL" id="KKN76674.1"/>
    </source>
</evidence>
<evidence type="ECO:0000256" key="1">
    <source>
        <dbReference type="ARBA" id="ARBA00023239"/>
    </source>
</evidence>
<dbReference type="GO" id="GO:0016831">
    <property type="term" value="F:carboxy-lyase activity"/>
    <property type="evidence" value="ECO:0007669"/>
    <property type="project" value="InterPro"/>
</dbReference>
<gene>
    <name evidence="3" type="ORF">LCGC14_0367650</name>
</gene>
<dbReference type="EMBL" id="LAZR01000291">
    <property type="protein sequence ID" value="KKN76674.1"/>
    <property type="molecule type" value="Genomic_DNA"/>
</dbReference>
<dbReference type="PANTHER" id="PTHR21240:SF19">
    <property type="entry name" value="CATALYTIC_ HYDROLASE"/>
    <property type="match status" value="1"/>
</dbReference>